<evidence type="ECO:0000313" key="4">
    <source>
        <dbReference type="Proteomes" id="UP000000305"/>
    </source>
</evidence>
<organism evidence="3 4">
    <name type="scientific">Daphnia pulex</name>
    <name type="common">Water flea</name>
    <dbReference type="NCBI Taxonomy" id="6669"/>
    <lineage>
        <taxon>Eukaryota</taxon>
        <taxon>Metazoa</taxon>
        <taxon>Ecdysozoa</taxon>
        <taxon>Arthropoda</taxon>
        <taxon>Crustacea</taxon>
        <taxon>Branchiopoda</taxon>
        <taxon>Diplostraca</taxon>
        <taxon>Cladocera</taxon>
        <taxon>Anomopoda</taxon>
        <taxon>Daphniidae</taxon>
        <taxon>Daphnia</taxon>
    </lineage>
</organism>
<dbReference type="Proteomes" id="UP000000305">
    <property type="component" value="Unassembled WGS sequence"/>
</dbReference>
<dbReference type="InterPro" id="IPR036397">
    <property type="entry name" value="RNaseH_sf"/>
</dbReference>
<dbReference type="OMA" id="SHINIQV"/>
<accession>E9HH65</accession>
<dbReference type="InParanoid" id="E9HH65"/>
<dbReference type="InterPro" id="IPR004875">
    <property type="entry name" value="DDE_SF_endonuclease_dom"/>
</dbReference>
<gene>
    <name evidence="3" type="ORF">DAPPUDRAFT_114147</name>
</gene>
<dbReference type="EMBL" id="GL732646">
    <property type="protein sequence ID" value="EFX68885.1"/>
    <property type="molecule type" value="Genomic_DNA"/>
</dbReference>
<feature type="domain" description="DDE-1" evidence="2">
    <location>
        <begin position="15"/>
        <end position="106"/>
    </location>
</feature>
<proteinExistence type="predicted"/>
<dbReference type="OrthoDB" id="4327074at2759"/>
<evidence type="ECO:0000259" key="2">
    <source>
        <dbReference type="Pfam" id="PF03184"/>
    </source>
</evidence>
<name>E9HH65_DAPPU</name>
<dbReference type="PhylomeDB" id="E9HH65"/>
<dbReference type="PANTHER" id="PTHR19303:SF74">
    <property type="entry name" value="POGO TRANSPOSABLE ELEMENT WITH KRAB DOMAIN"/>
    <property type="match status" value="1"/>
</dbReference>
<evidence type="ECO:0000313" key="3">
    <source>
        <dbReference type="EMBL" id="EFX68885.1"/>
    </source>
</evidence>
<reference evidence="3 4" key="1">
    <citation type="journal article" date="2011" name="Science">
        <title>The ecoresponsive genome of Daphnia pulex.</title>
        <authorList>
            <person name="Colbourne J.K."/>
            <person name="Pfrender M.E."/>
            <person name="Gilbert D."/>
            <person name="Thomas W.K."/>
            <person name="Tucker A."/>
            <person name="Oakley T.H."/>
            <person name="Tokishita S."/>
            <person name="Aerts A."/>
            <person name="Arnold G.J."/>
            <person name="Basu M.K."/>
            <person name="Bauer D.J."/>
            <person name="Caceres C.E."/>
            <person name="Carmel L."/>
            <person name="Casola C."/>
            <person name="Choi J.H."/>
            <person name="Detter J.C."/>
            <person name="Dong Q."/>
            <person name="Dusheyko S."/>
            <person name="Eads B.D."/>
            <person name="Frohlich T."/>
            <person name="Geiler-Samerotte K.A."/>
            <person name="Gerlach D."/>
            <person name="Hatcher P."/>
            <person name="Jogdeo S."/>
            <person name="Krijgsveld J."/>
            <person name="Kriventseva E.V."/>
            <person name="Kultz D."/>
            <person name="Laforsch C."/>
            <person name="Lindquist E."/>
            <person name="Lopez J."/>
            <person name="Manak J.R."/>
            <person name="Muller J."/>
            <person name="Pangilinan J."/>
            <person name="Patwardhan R.P."/>
            <person name="Pitluck S."/>
            <person name="Pritham E.J."/>
            <person name="Rechtsteiner A."/>
            <person name="Rho M."/>
            <person name="Rogozin I.B."/>
            <person name="Sakarya O."/>
            <person name="Salamov A."/>
            <person name="Schaack S."/>
            <person name="Shapiro H."/>
            <person name="Shiga Y."/>
            <person name="Skalitzky C."/>
            <person name="Smith Z."/>
            <person name="Souvorov A."/>
            <person name="Sung W."/>
            <person name="Tang Z."/>
            <person name="Tsuchiya D."/>
            <person name="Tu H."/>
            <person name="Vos H."/>
            <person name="Wang M."/>
            <person name="Wolf Y.I."/>
            <person name="Yamagata H."/>
            <person name="Yamada T."/>
            <person name="Ye Y."/>
            <person name="Shaw J.R."/>
            <person name="Andrews J."/>
            <person name="Crease T.J."/>
            <person name="Tang H."/>
            <person name="Lucas S.M."/>
            <person name="Robertson H.M."/>
            <person name="Bork P."/>
            <person name="Koonin E.V."/>
            <person name="Zdobnov E.M."/>
            <person name="Grigoriev I.V."/>
            <person name="Lynch M."/>
            <person name="Boore J.L."/>
        </authorList>
    </citation>
    <scope>NUCLEOTIDE SEQUENCE [LARGE SCALE GENOMIC DNA]</scope>
</reference>
<dbReference type="KEGG" id="dpx:DAPPUDRAFT_114147"/>
<dbReference type="Gene3D" id="3.30.420.10">
    <property type="entry name" value="Ribonuclease H-like superfamily/Ribonuclease H"/>
    <property type="match status" value="1"/>
</dbReference>
<dbReference type="AlphaFoldDB" id="E9HH65"/>
<sequence>MINLSDGFLPLACPSGWMTSELFLLSLQHLLKNIKCSPEKPILLILYNQTSHINYPVVEFCKKSGIVLFTWPPHTSHVTQPLDQCLFGPMKSDMSQEHRHWMRNHPGERISIYDMPQLTKVPYQRRFNSKNIKSTFAACVAPPNGTEVRNSLSALVSETDSQQDVLGEILNAQLNQQDGVCIDVQSVNVLPSTSTSQEDGMSHYLLTINNGKLQLAPISTSFTLIRSAVLPTTLTETPLIELPRKRFTPEEMLPHKRVAQTGPRVPKKNKNRGSSRVLTNSPDIAKLKEAHNAKVLKENNRVLKKNNKLSKVQKENNNRACTTKTTAKTTICSQS</sequence>
<dbReference type="GO" id="GO:0003676">
    <property type="term" value="F:nucleic acid binding"/>
    <property type="evidence" value="ECO:0007669"/>
    <property type="project" value="InterPro"/>
</dbReference>
<feature type="region of interest" description="Disordered" evidence="1">
    <location>
        <begin position="256"/>
        <end position="279"/>
    </location>
</feature>
<protein>
    <recommendedName>
        <fullName evidence="2">DDE-1 domain-containing protein</fullName>
    </recommendedName>
</protein>
<dbReference type="eggNOG" id="KOG3105">
    <property type="taxonomic scope" value="Eukaryota"/>
</dbReference>
<dbReference type="PANTHER" id="PTHR19303">
    <property type="entry name" value="TRANSPOSON"/>
    <property type="match status" value="1"/>
</dbReference>
<dbReference type="InterPro" id="IPR050863">
    <property type="entry name" value="CenT-Element_Derived"/>
</dbReference>
<dbReference type="Pfam" id="PF03184">
    <property type="entry name" value="DDE_1"/>
    <property type="match status" value="1"/>
</dbReference>
<keyword evidence="4" id="KW-1185">Reference proteome</keyword>
<dbReference type="HOGENOM" id="CLU_829654_0_0_1"/>
<evidence type="ECO:0000256" key="1">
    <source>
        <dbReference type="SAM" id="MobiDB-lite"/>
    </source>
</evidence>